<dbReference type="SUPFAM" id="SSF57850">
    <property type="entry name" value="RING/U-box"/>
    <property type="match status" value="2"/>
</dbReference>
<dbReference type="InterPro" id="IPR028889">
    <property type="entry name" value="USP"/>
</dbReference>
<dbReference type="InterPro" id="IPR006599">
    <property type="entry name" value="CARP_motif"/>
</dbReference>
<evidence type="ECO:0000256" key="12">
    <source>
        <dbReference type="ARBA" id="ARBA00022807"/>
    </source>
</evidence>
<feature type="region of interest" description="Disordered" evidence="22">
    <location>
        <begin position="1"/>
        <end position="60"/>
    </location>
</feature>
<dbReference type="Gene3D" id="6.10.250.1950">
    <property type="match status" value="1"/>
</dbReference>
<evidence type="ECO:0000256" key="4">
    <source>
        <dbReference type="ARBA" id="ARBA00007659"/>
    </source>
</evidence>
<dbReference type="Gene3D" id="1.10.8.10">
    <property type="entry name" value="DNA helicase RuvA subunit, C-terminal domain"/>
    <property type="match status" value="2"/>
</dbReference>
<dbReference type="SUPFAM" id="SSF54001">
    <property type="entry name" value="Cysteine proteinases"/>
    <property type="match status" value="1"/>
</dbReference>
<evidence type="ECO:0000256" key="16">
    <source>
        <dbReference type="ARBA" id="ARBA00023328"/>
    </source>
</evidence>
<dbReference type="Pfam" id="PF00443">
    <property type="entry name" value="UCH"/>
    <property type="match status" value="1"/>
</dbReference>
<evidence type="ECO:0000256" key="20">
    <source>
        <dbReference type="RuleBase" id="RU000647"/>
    </source>
</evidence>
<comment type="similarity">
    <text evidence="5">Belongs to the peptidase C19 family.</text>
</comment>
<dbReference type="CDD" id="cd14297">
    <property type="entry name" value="UBA2_spUBP14_like"/>
    <property type="match status" value="1"/>
</dbReference>
<evidence type="ECO:0000256" key="8">
    <source>
        <dbReference type="ARBA" id="ARBA00022670"/>
    </source>
</evidence>
<dbReference type="GO" id="GO:0008270">
    <property type="term" value="F:zinc ion binding"/>
    <property type="evidence" value="ECO:0007669"/>
    <property type="project" value="UniProtKB-KW"/>
</dbReference>
<evidence type="ECO:0000256" key="5">
    <source>
        <dbReference type="ARBA" id="ARBA00009085"/>
    </source>
</evidence>
<dbReference type="Gene3D" id="2.160.20.70">
    <property type="match status" value="1"/>
</dbReference>
<dbReference type="STRING" id="2020962.A0A2N1J853"/>
<evidence type="ECO:0000256" key="13">
    <source>
        <dbReference type="ARBA" id="ARBA00022833"/>
    </source>
</evidence>
<dbReference type="InterPro" id="IPR016098">
    <property type="entry name" value="CAP/MinC_C"/>
</dbReference>
<dbReference type="InterPro" id="IPR013912">
    <property type="entry name" value="Adenylate_cyclase-assoc_CAP_C"/>
</dbReference>
<dbReference type="Pfam" id="PF02148">
    <property type="entry name" value="zf-UBP"/>
    <property type="match status" value="1"/>
</dbReference>
<dbReference type="GO" id="GO:0051301">
    <property type="term" value="P:cell division"/>
    <property type="evidence" value="ECO:0007669"/>
    <property type="project" value="UniProtKB-KW"/>
</dbReference>
<keyword evidence="8" id="KW-0645">Protease</keyword>
<dbReference type="FunFam" id="1.25.40.330:FF:000001">
    <property type="entry name" value="Adenylyl cyclase-associated protein"/>
    <property type="match status" value="1"/>
</dbReference>
<dbReference type="GO" id="GO:0006508">
    <property type="term" value="P:proteolysis"/>
    <property type="evidence" value="ECO:0007669"/>
    <property type="project" value="UniProtKB-KW"/>
</dbReference>
<evidence type="ECO:0000256" key="15">
    <source>
        <dbReference type="ARBA" id="ARBA00023306"/>
    </source>
</evidence>
<dbReference type="Pfam" id="PF00627">
    <property type="entry name" value="UBA"/>
    <property type="match status" value="2"/>
</dbReference>
<dbReference type="InterPro" id="IPR036223">
    <property type="entry name" value="CAP_C_sf"/>
</dbReference>
<gene>
    <name evidence="27" type="ORF">MVES_003339</name>
</gene>
<dbReference type="InterPro" id="IPR013083">
    <property type="entry name" value="Znf_RING/FYVE/PHD"/>
</dbReference>
<dbReference type="InterPro" id="IPR018200">
    <property type="entry name" value="USP_CS"/>
</dbReference>
<dbReference type="Pfam" id="PF08603">
    <property type="entry name" value="CAP_C"/>
    <property type="match status" value="1"/>
</dbReference>
<feature type="compositionally biased region" description="Low complexity" evidence="22">
    <location>
        <begin position="17"/>
        <end position="29"/>
    </location>
</feature>
<dbReference type="GO" id="GO:0003779">
    <property type="term" value="F:actin binding"/>
    <property type="evidence" value="ECO:0007669"/>
    <property type="project" value="InterPro"/>
</dbReference>
<dbReference type="InterPro" id="IPR001837">
    <property type="entry name" value="Adenylate_cyclase-assoc_CAP"/>
</dbReference>
<comment type="subcellular location">
    <subcellularLocation>
        <location evidence="2">Chromosome</location>
        <location evidence="2">Centromere</location>
    </subcellularLocation>
</comment>
<dbReference type="FunFam" id="3.30.40.10:FF:000396">
    <property type="entry name" value="Ubiquitin carboxyl-terminal hydrolase"/>
    <property type="match status" value="1"/>
</dbReference>
<name>A0A2N1J853_9BASI</name>
<keyword evidence="9" id="KW-0479">Metal-binding</keyword>
<evidence type="ECO:0000313" key="28">
    <source>
        <dbReference type="Proteomes" id="UP000232875"/>
    </source>
</evidence>
<keyword evidence="7" id="KW-0132">Cell division</keyword>
<sequence length="1854" mass="204936">MSQPRRMTLASLDTNKRAPAAKPQKGAPPVTGLRARPSLVVRPSAAPASQSPRRLDAGPRLSNARMSLAPGHRRSMGMAMGRMSLAPGGLALAASAPPIKDTRLRVKNVRALMEANVTSFIEHTGFSMPGWNPRLVHEPTQSAFAAMFKHIYRECIDDSYQMGAEGKKFEDEVMLLLKEMRYPFIDELTKTKLTAAGSQQNWPACLAMLDWVVRLGTQCAQVGSGPLEREDENELHALFFPFLWKCYEKFWDNQDEYPEETAALERAFLDKNAELGASVEALQEAKASVDEELAALTAKASPLEREQHENQVLRGDIIKFTKYHDEILVPKLEKSRRTNQRLHAALDEHRAELKEKEKERARRQSLVCAQDISGDEFDRMIGEREWLAQELEQLAQQNKDAVEQCWKVELHLTKLHAEVEKRLKTFAPLAQRVHLFPLHLSGRTQLDALELVPSNPATMLPPGLDIRRDVRPKIDALRARETARFRALSEERAACQEALDQLFEALERLRRACRAAVTRMDALRDQIDQVGRITNEEEDAASAEHLRQEELVRTIEHSSQMALQQADARLAAAQLQLQEGLESSEAERAAMHDEMCNALHTLLDLKVRISEGLDTIDDAPNSHVCIIPDVVPGVDALRLEAATSRLEDIAVGRASEDTDATVENMERPRGENMPSASCMQLQETREAQAPTVAPTVAAWDAQVVPALDKFMQLSAQIGGNIQQQAERVHTAFASTRDAIMMAGICQRPAEGAASPVFMERLKPLQEKLMSVATFRDTNRGDKHMFNQMSTISEGIPALGWVAVEPTPVPYIGDMKESAEFYANRVIKEKKDTDPVQVEWTRAFLGLLTEMQAYVKQNHATGLTWNKDGVSLASYNVQETPAAPAPLAAAPALSGGMDALFGQINKGEGITGALRKVDPSQMTHKNSALRADNHAPPPKPQVTTKPTSFRQKKPPVKQLEGNKWIIENYENEKIVIDDTALSHTVTIVGCEACVIEVQGKVNAISLLSCRKTSVLIDSLVSSLEVTRCASFTAQINGSTPTVLLDNVDGAQIYLSEQGMQTEVVTAKSSALNFSVPVPGIPGEYEELALPEQIKHSFARAGDKAKATSIRMHEEAPAHTEPVYKDECMFCYDSPDSPRGLAVCLACFQGYCIGDGSQQHIKQHYEKSGHSIVMVLHRERNEAAPVTRLAVVERPDEEESTYTMEPRSLCGDAAQGTPLPRTEKLENVMQAVLRASSSAQRDEVQAWEEDIVPCEHTNHLVQEDSQMLQLDSAKCAACDLTSNLWLCLSCGYLGCGRAQFGGVDGHSHALAHFDTSGHSCCVKQGTITPEGTGDVYCYACNEPRVDTTLSTHLQHFGIHVLSLNKTEKNMTELQLEQNIAFDFTMTGDDGHPLTPISGPGLTGIQNLGNTCYMASVLQCVFSLRGFRERYWSQHAAHIAACEKMPAACLECQLGKFADGLYSGRYPQGIKPGMLKKLLGTGHHEFASMRQQDADEFLLFLLPFLQSKPHEPFSLPDPAAQFGYVLEQRLQCTQCKKVRYTEENVDAGLSLPVPVQEEPSTESETGSVDDKRYKPVTLEESLDLFTHEEVIEYHCPSCAQNVAATKRMRFASFPAVFVVQAQRFQLVNWVPQKVNVPLVVPVVEPVDLVKYKGYGLQPGEEALPQDTQAPEYPPAALEMLIAMGFSENRCKRALDATGSGDPEAAANWLFERMDDSTLDAPLTVSASPDTTMLEEMGFSKAQATKALRMNNGNAEIAVAWLFENPDDPGEEPGAGEAQTARPGSTEDEPLYQLSSFVSHKGPSVHSGHYVAHVDKHLDNAWAFFNDEKVVSLPVDTVDASNVRCASQFAYLYFFQRI</sequence>
<feature type="domain" description="USP" evidence="24">
    <location>
        <begin position="1400"/>
        <end position="1854"/>
    </location>
</feature>
<dbReference type="PROSITE" id="PS50271">
    <property type="entry name" value="ZF_UBP"/>
    <property type="match status" value="1"/>
</dbReference>
<dbReference type="InterPro" id="IPR036222">
    <property type="entry name" value="CAP_N_sf"/>
</dbReference>
<reference evidence="27 28" key="1">
    <citation type="submission" date="2017-10" db="EMBL/GenBank/DDBJ databases">
        <title>A novel species of cold-tolerant Malassezia isolated from bats.</title>
        <authorList>
            <person name="Lorch J.M."/>
            <person name="Palmer J.M."/>
            <person name="Vanderwolf K.J."/>
            <person name="Schmidt K.Z."/>
            <person name="Verant M.L."/>
            <person name="Weller T.J."/>
            <person name="Blehert D.S."/>
        </authorList>
    </citation>
    <scope>NUCLEOTIDE SEQUENCE [LARGE SCALE GENOMIC DNA]</scope>
    <source>
        <strain evidence="27 28">NWHC:44797-103</strain>
    </source>
</reference>
<feature type="region of interest" description="Disordered" evidence="22">
    <location>
        <begin position="921"/>
        <end position="955"/>
    </location>
</feature>
<dbReference type="InterPro" id="IPR013992">
    <property type="entry name" value="Adenylate_cyclase-assoc_CAP_N"/>
</dbReference>
<evidence type="ECO:0000256" key="22">
    <source>
        <dbReference type="SAM" id="MobiDB-lite"/>
    </source>
</evidence>
<evidence type="ECO:0000256" key="18">
    <source>
        <dbReference type="ARBA" id="ARBA00072052"/>
    </source>
</evidence>
<evidence type="ECO:0000256" key="2">
    <source>
        <dbReference type="ARBA" id="ARBA00004584"/>
    </source>
</evidence>
<dbReference type="GO" id="GO:0019933">
    <property type="term" value="P:cAMP-mediated signaling"/>
    <property type="evidence" value="ECO:0007669"/>
    <property type="project" value="TreeGrafter"/>
</dbReference>
<feature type="coiled-coil region" evidence="21">
    <location>
        <begin position="492"/>
        <end position="526"/>
    </location>
</feature>
<evidence type="ECO:0000256" key="3">
    <source>
        <dbReference type="ARBA" id="ARBA00007050"/>
    </source>
</evidence>
<accession>A0A2N1J853</accession>
<comment type="catalytic activity">
    <reaction evidence="1">
        <text>Thiol-dependent hydrolysis of ester, thioester, amide, peptide and isopeptide bonds formed by the C-terminal Gly of ubiquitin (a 76-residue protein attached to proteins as an intracellular targeting signal).</text>
        <dbReference type="EC" id="3.4.19.12"/>
    </reaction>
</comment>
<keyword evidence="12" id="KW-0378">Hydrolase</keyword>
<dbReference type="PROSITE" id="PS00973">
    <property type="entry name" value="USP_2"/>
    <property type="match status" value="1"/>
</dbReference>
<dbReference type="GO" id="GO:0005737">
    <property type="term" value="C:cytoplasm"/>
    <property type="evidence" value="ECO:0007669"/>
    <property type="project" value="TreeGrafter"/>
</dbReference>
<dbReference type="Gene3D" id="1.10.418.30">
    <property type="entry name" value="Ncd80 complex, Ncd80 subunit"/>
    <property type="match status" value="1"/>
</dbReference>
<dbReference type="SMART" id="SM00290">
    <property type="entry name" value="ZnF_UBP"/>
    <property type="match status" value="2"/>
</dbReference>
<dbReference type="OrthoDB" id="361536at2759"/>
<dbReference type="PANTHER" id="PTHR10652:SF0">
    <property type="entry name" value="ADENYLYL CYCLASE-ASSOCIATED PROTEIN"/>
    <property type="match status" value="1"/>
</dbReference>
<protein>
    <recommendedName>
        <fullName evidence="18 20">Adenylyl cyclase-associated protein</fullName>
    </recommendedName>
</protein>
<comment type="similarity">
    <text evidence="3">Belongs to the NDC80/HEC1 family.</text>
</comment>
<dbReference type="EMBL" id="KZ454994">
    <property type="protein sequence ID" value="PKI82736.1"/>
    <property type="molecule type" value="Genomic_DNA"/>
</dbReference>
<feature type="region of interest" description="Disordered" evidence="22">
    <location>
        <begin position="1548"/>
        <end position="1567"/>
    </location>
</feature>
<dbReference type="SMART" id="SM00165">
    <property type="entry name" value="UBA"/>
    <property type="match status" value="2"/>
</dbReference>
<evidence type="ECO:0000256" key="14">
    <source>
        <dbReference type="ARBA" id="ARBA00023054"/>
    </source>
</evidence>
<feature type="domain" description="UBP-type" evidence="25">
    <location>
        <begin position="1250"/>
        <end position="1358"/>
    </location>
</feature>
<evidence type="ECO:0000256" key="6">
    <source>
        <dbReference type="ARBA" id="ARBA00022454"/>
    </source>
</evidence>
<organism evidence="27 28">
    <name type="scientific">Malassezia vespertilionis</name>
    <dbReference type="NCBI Taxonomy" id="2020962"/>
    <lineage>
        <taxon>Eukaryota</taxon>
        <taxon>Fungi</taxon>
        <taxon>Dikarya</taxon>
        <taxon>Basidiomycota</taxon>
        <taxon>Ustilaginomycotina</taxon>
        <taxon>Malasseziomycetes</taxon>
        <taxon>Malasseziales</taxon>
        <taxon>Malasseziaceae</taxon>
        <taxon>Malassezia</taxon>
    </lineage>
</organism>
<dbReference type="PROSITE" id="PS00972">
    <property type="entry name" value="USP_1"/>
    <property type="match status" value="1"/>
</dbReference>
<dbReference type="InterPro" id="IPR009060">
    <property type="entry name" value="UBA-like_sf"/>
</dbReference>
<keyword evidence="14 21" id="KW-0175">Coiled coil</keyword>
<dbReference type="Proteomes" id="UP000232875">
    <property type="component" value="Unassembled WGS sequence"/>
</dbReference>
<keyword evidence="10 19" id="KW-0863">Zinc-finger</keyword>
<dbReference type="GO" id="GO:0016579">
    <property type="term" value="P:protein deubiquitination"/>
    <property type="evidence" value="ECO:0007669"/>
    <property type="project" value="InterPro"/>
</dbReference>
<dbReference type="InterPro" id="IPR038765">
    <property type="entry name" value="Papain-like_cys_pep_sf"/>
</dbReference>
<feature type="domain" description="C-CAP/cofactor C-like" evidence="26">
    <location>
        <begin position="953"/>
        <end position="1088"/>
    </location>
</feature>
<dbReference type="GO" id="GO:0007015">
    <property type="term" value="P:actin filament organization"/>
    <property type="evidence" value="ECO:0007669"/>
    <property type="project" value="TreeGrafter"/>
</dbReference>
<dbReference type="GO" id="GO:0004843">
    <property type="term" value="F:cysteine-type deubiquitinase activity"/>
    <property type="evidence" value="ECO:0007669"/>
    <property type="project" value="UniProtKB-EC"/>
</dbReference>
<dbReference type="Gene3D" id="3.90.70.10">
    <property type="entry name" value="Cysteine proteinases"/>
    <property type="match status" value="1"/>
</dbReference>
<keyword evidence="12" id="KW-0788">Thiol protease</keyword>
<evidence type="ECO:0000313" key="27">
    <source>
        <dbReference type="EMBL" id="PKI82736.1"/>
    </source>
</evidence>
<evidence type="ECO:0000256" key="19">
    <source>
        <dbReference type="PROSITE-ProRule" id="PRU00502"/>
    </source>
</evidence>
<evidence type="ECO:0000256" key="21">
    <source>
        <dbReference type="SAM" id="Coils"/>
    </source>
</evidence>
<dbReference type="InterPro" id="IPR001607">
    <property type="entry name" value="Znf_UBP"/>
</dbReference>
<dbReference type="InterPro" id="IPR017901">
    <property type="entry name" value="C-CAP_CF_C-like"/>
</dbReference>
<dbReference type="InterPro" id="IPR038273">
    <property type="entry name" value="Ndc80_sf"/>
</dbReference>
<comment type="function">
    <text evidence="17">The N-terminal domain binds to adenylyl cyclase, thereby enabling adenylyl cyclase to be activated by upstream regulatory signals, such as Ras. The C-terminal domain is required for normal cellular morphology and growth control.</text>
</comment>
<feature type="domain" description="UBA" evidence="23">
    <location>
        <begin position="1720"/>
        <end position="1761"/>
    </location>
</feature>
<keyword evidence="6" id="KW-0158">Chromosome</keyword>
<dbReference type="Gene3D" id="3.30.40.10">
    <property type="entry name" value="Zinc/RING finger domain, C3HC4 (zinc finger)"/>
    <property type="match status" value="2"/>
</dbReference>
<keyword evidence="16" id="KW-0137">Centromere</keyword>
<evidence type="ECO:0000259" key="24">
    <source>
        <dbReference type="PROSITE" id="PS50235"/>
    </source>
</evidence>
<feature type="coiled-coil region" evidence="21">
    <location>
        <begin position="332"/>
        <end position="404"/>
    </location>
</feature>
<evidence type="ECO:0000259" key="26">
    <source>
        <dbReference type="PROSITE" id="PS51329"/>
    </source>
</evidence>
<dbReference type="PROSITE" id="PS50235">
    <property type="entry name" value="USP_3"/>
    <property type="match status" value="1"/>
</dbReference>
<evidence type="ECO:0000256" key="10">
    <source>
        <dbReference type="ARBA" id="ARBA00022771"/>
    </source>
</evidence>
<keyword evidence="11" id="KW-0498">Mitosis</keyword>
<dbReference type="InterPro" id="IPR041432">
    <property type="entry name" value="UBP13_Znf-UBP_var"/>
</dbReference>
<evidence type="ECO:0000256" key="11">
    <source>
        <dbReference type="ARBA" id="ARBA00022776"/>
    </source>
</evidence>
<dbReference type="Gene3D" id="1.25.40.330">
    <property type="entry name" value="Adenylate cyclase-associated CAP, N-terminal domain"/>
    <property type="match status" value="1"/>
</dbReference>
<feature type="region of interest" description="Disordered" evidence="22">
    <location>
        <begin position="1761"/>
        <end position="1784"/>
    </location>
</feature>
<dbReference type="Pfam" id="PF03801">
    <property type="entry name" value="Ndc80_HEC"/>
    <property type="match status" value="1"/>
</dbReference>
<proteinExistence type="inferred from homology"/>
<dbReference type="GO" id="GO:0008179">
    <property type="term" value="F:adenylate cyclase binding"/>
    <property type="evidence" value="ECO:0007669"/>
    <property type="project" value="TreeGrafter"/>
</dbReference>
<evidence type="ECO:0000259" key="25">
    <source>
        <dbReference type="PROSITE" id="PS50271"/>
    </source>
</evidence>
<dbReference type="SUPFAM" id="SSF69340">
    <property type="entry name" value="C-terminal domain of adenylylcyclase associated protein"/>
    <property type="match status" value="1"/>
</dbReference>
<dbReference type="PROSITE" id="PS50030">
    <property type="entry name" value="UBA"/>
    <property type="match status" value="2"/>
</dbReference>
<dbReference type="SUPFAM" id="SSF46934">
    <property type="entry name" value="UBA-like"/>
    <property type="match status" value="1"/>
</dbReference>
<dbReference type="Pfam" id="PF21938">
    <property type="entry name" value="CAP_N"/>
    <property type="match status" value="1"/>
</dbReference>
<keyword evidence="28" id="KW-1185">Reference proteome</keyword>
<dbReference type="InterPro" id="IPR053950">
    <property type="entry name" value="CAP_N"/>
</dbReference>
<feature type="domain" description="UBA" evidence="23">
    <location>
        <begin position="1661"/>
        <end position="1709"/>
    </location>
</feature>
<dbReference type="InterPro" id="IPR001394">
    <property type="entry name" value="Peptidase_C19_UCH"/>
</dbReference>
<comment type="similarity">
    <text evidence="4 20">Belongs to the CAP family.</text>
</comment>
<evidence type="ECO:0000256" key="17">
    <source>
        <dbReference type="ARBA" id="ARBA00054756"/>
    </source>
</evidence>
<evidence type="ECO:0000259" key="23">
    <source>
        <dbReference type="PROSITE" id="PS50030"/>
    </source>
</evidence>
<dbReference type="Pfam" id="PF17807">
    <property type="entry name" value="zf-UBP_var"/>
    <property type="match status" value="1"/>
</dbReference>
<dbReference type="SMART" id="SM00673">
    <property type="entry name" value="CARP"/>
    <property type="match status" value="2"/>
</dbReference>
<keyword evidence="15" id="KW-0131">Cell cycle</keyword>
<evidence type="ECO:0000256" key="7">
    <source>
        <dbReference type="ARBA" id="ARBA00022618"/>
    </source>
</evidence>
<dbReference type="PROSITE" id="PS51329">
    <property type="entry name" value="C_CAP_COFACTOR_C"/>
    <property type="match status" value="1"/>
</dbReference>
<evidence type="ECO:0000256" key="1">
    <source>
        <dbReference type="ARBA" id="ARBA00000707"/>
    </source>
</evidence>
<dbReference type="Pfam" id="PF01213">
    <property type="entry name" value="CAP_N-CM"/>
    <property type="match status" value="1"/>
</dbReference>
<dbReference type="InterPro" id="IPR055260">
    <property type="entry name" value="Ndc80_CH"/>
</dbReference>
<dbReference type="GO" id="GO:0000775">
    <property type="term" value="C:chromosome, centromeric region"/>
    <property type="evidence" value="ECO:0007669"/>
    <property type="project" value="UniProtKB-SubCell"/>
</dbReference>
<keyword evidence="13" id="KW-0862">Zinc</keyword>
<dbReference type="SUPFAM" id="SSF101278">
    <property type="entry name" value="N-terminal domain of adenylylcyclase associated protein, CAP"/>
    <property type="match status" value="1"/>
</dbReference>
<evidence type="ECO:0000256" key="9">
    <source>
        <dbReference type="ARBA" id="ARBA00022723"/>
    </source>
</evidence>
<dbReference type="InterPro" id="IPR015940">
    <property type="entry name" value="UBA"/>
</dbReference>
<dbReference type="PANTHER" id="PTHR10652">
    <property type="entry name" value="ADENYLYL CYCLASE-ASSOCIATED PROTEIN"/>
    <property type="match status" value="1"/>
</dbReference>